<dbReference type="InterPro" id="IPR050822">
    <property type="entry name" value="Cerebellin_Synaptic_Org"/>
</dbReference>
<evidence type="ECO:0000256" key="2">
    <source>
        <dbReference type="ARBA" id="ARBA00022525"/>
    </source>
</evidence>
<keyword evidence="3 4" id="KW-0732">Signal</keyword>
<comment type="caution">
    <text evidence="6">The sequence shown here is derived from an EMBL/GenBank/DDBJ whole genome shotgun (WGS) entry which is preliminary data.</text>
</comment>
<evidence type="ECO:0000256" key="1">
    <source>
        <dbReference type="ARBA" id="ARBA00004613"/>
    </source>
</evidence>
<keyword evidence="2" id="KW-0964">Secreted</keyword>
<evidence type="ECO:0000313" key="6">
    <source>
        <dbReference type="EMBL" id="VDI33308.1"/>
    </source>
</evidence>
<dbReference type="SUPFAM" id="SSF49842">
    <property type="entry name" value="TNF-like"/>
    <property type="match status" value="1"/>
</dbReference>
<organism evidence="6 7">
    <name type="scientific">Mytilus galloprovincialis</name>
    <name type="common">Mediterranean mussel</name>
    <dbReference type="NCBI Taxonomy" id="29158"/>
    <lineage>
        <taxon>Eukaryota</taxon>
        <taxon>Metazoa</taxon>
        <taxon>Spiralia</taxon>
        <taxon>Lophotrochozoa</taxon>
        <taxon>Mollusca</taxon>
        <taxon>Bivalvia</taxon>
        <taxon>Autobranchia</taxon>
        <taxon>Pteriomorphia</taxon>
        <taxon>Mytilida</taxon>
        <taxon>Mytiloidea</taxon>
        <taxon>Mytilidae</taxon>
        <taxon>Mytilinae</taxon>
        <taxon>Mytilus</taxon>
    </lineage>
</organism>
<evidence type="ECO:0000313" key="7">
    <source>
        <dbReference type="Proteomes" id="UP000596742"/>
    </source>
</evidence>
<dbReference type="OrthoDB" id="6154955at2759"/>
<evidence type="ECO:0000256" key="3">
    <source>
        <dbReference type="ARBA" id="ARBA00022729"/>
    </source>
</evidence>
<gene>
    <name evidence="6" type="ORF">MGAL_10B054560</name>
</gene>
<name>A0A8B6EGJ4_MYTGA</name>
<dbReference type="PROSITE" id="PS50871">
    <property type="entry name" value="C1Q"/>
    <property type="match status" value="1"/>
</dbReference>
<dbReference type="PANTHER" id="PTHR22923:SF116">
    <property type="entry name" value="C1Q DOMAIN-CONTAINING PROTEIN"/>
    <property type="match status" value="1"/>
</dbReference>
<comment type="subcellular location">
    <subcellularLocation>
        <location evidence="1">Secreted</location>
    </subcellularLocation>
</comment>
<feature type="domain" description="C1q" evidence="5">
    <location>
        <begin position="48"/>
        <end position="180"/>
    </location>
</feature>
<reference evidence="6" key="1">
    <citation type="submission" date="2018-11" db="EMBL/GenBank/DDBJ databases">
        <authorList>
            <person name="Alioto T."/>
            <person name="Alioto T."/>
        </authorList>
    </citation>
    <scope>NUCLEOTIDE SEQUENCE</scope>
</reference>
<evidence type="ECO:0000256" key="4">
    <source>
        <dbReference type="SAM" id="SignalP"/>
    </source>
</evidence>
<dbReference type="AlphaFoldDB" id="A0A8B6EGJ4"/>
<dbReference type="PRINTS" id="PR00007">
    <property type="entry name" value="COMPLEMNTC1Q"/>
</dbReference>
<protein>
    <recommendedName>
        <fullName evidence="5">C1q domain-containing protein</fullName>
    </recommendedName>
</protein>
<dbReference type="Gene3D" id="2.60.120.40">
    <property type="match status" value="1"/>
</dbReference>
<sequence>MNILHSAVFVTLVFACANFPVTYGKLVSIQDDVLRALLVMNRSCDTGASSSHYAFYAYLSHDLPEPGGNRHFIYDTVKTNIGNAYNNITGTFTVPRNGIYSFTWSTRVECSKAHTTELVLNTRVLGSTYIWCGYNTVTGHVVTYASQGEAVFVRTHSSHGKGAIKSNNSGRSAFSGFLIA</sequence>
<keyword evidence="7" id="KW-1185">Reference proteome</keyword>
<dbReference type="PANTHER" id="PTHR22923">
    <property type="entry name" value="CEREBELLIN-RELATED"/>
    <property type="match status" value="1"/>
</dbReference>
<dbReference type="EMBL" id="UYJE01005022">
    <property type="protein sequence ID" value="VDI33308.1"/>
    <property type="molecule type" value="Genomic_DNA"/>
</dbReference>
<dbReference type="GO" id="GO:0005576">
    <property type="term" value="C:extracellular region"/>
    <property type="evidence" value="ECO:0007669"/>
    <property type="project" value="UniProtKB-SubCell"/>
</dbReference>
<accession>A0A8B6EGJ4</accession>
<dbReference type="Pfam" id="PF00386">
    <property type="entry name" value="C1q"/>
    <property type="match status" value="1"/>
</dbReference>
<feature type="chain" id="PRO_5032275097" description="C1q domain-containing protein" evidence="4">
    <location>
        <begin position="25"/>
        <end position="180"/>
    </location>
</feature>
<dbReference type="Proteomes" id="UP000596742">
    <property type="component" value="Unassembled WGS sequence"/>
</dbReference>
<dbReference type="InterPro" id="IPR008983">
    <property type="entry name" value="Tumour_necrosis_fac-like_dom"/>
</dbReference>
<feature type="signal peptide" evidence="4">
    <location>
        <begin position="1"/>
        <end position="24"/>
    </location>
</feature>
<dbReference type="InterPro" id="IPR001073">
    <property type="entry name" value="C1q_dom"/>
</dbReference>
<evidence type="ECO:0000259" key="5">
    <source>
        <dbReference type="PROSITE" id="PS50871"/>
    </source>
</evidence>
<proteinExistence type="predicted"/>
<dbReference type="SMART" id="SM00110">
    <property type="entry name" value="C1Q"/>
    <property type="match status" value="1"/>
</dbReference>